<dbReference type="CDD" id="cd05140">
    <property type="entry name" value="Barstar_AU1054-like"/>
    <property type="match status" value="1"/>
</dbReference>
<evidence type="ECO:0000313" key="3">
    <source>
        <dbReference type="EMBL" id="QXI31133.1"/>
    </source>
</evidence>
<name>A0A9E6PS15_9PSED</name>
<sequence>MTRLPLVEVDLSHAANSDEVHTLLSNALDFPGWYGCNWDAFWDAITGLVPMPLKLKILGWDGFSRRLPNDARLLKACLDDMHAQYPDEASNVEFG</sequence>
<organism evidence="3 4">
    <name type="scientific">Pseudomonas vanderleydeniana</name>
    <dbReference type="NCBI Taxonomy" id="2745495"/>
    <lineage>
        <taxon>Bacteria</taxon>
        <taxon>Pseudomonadati</taxon>
        <taxon>Pseudomonadota</taxon>
        <taxon>Gammaproteobacteria</taxon>
        <taxon>Pseudomonadales</taxon>
        <taxon>Pseudomonadaceae</taxon>
        <taxon>Pseudomonas</taxon>
    </lineage>
</organism>
<dbReference type="InterPro" id="IPR035905">
    <property type="entry name" value="Barstar-like_sf"/>
</dbReference>
<dbReference type="KEGG" id="pvw:HU752_014850"/>
<dbReference type="SUPFAM" id="SSF52038">
    <property type="entry name" value="Barstar-related"/>
    <property type="match status" value="1"/>
</dbReference>
<dbReference type="Proteomes" id="UP000634530">
    <property type="component" value="Chromosome"/>
</dbReference>
<proteinExistence type="inferred from homology"/>
<reference evidence="3 4" key="1">
    <citation type="journal article" date="2020" name="Microorganisms">
        <title>Reliable Identification of Environmental Pseudomonas Isolates Using the rpoD Gene.</title>
        <authorList>
            <consortium name="The Broad Institute Genome Sequencing Platform"/>
            <person name="Girard L."/>
            <person name="Lood C."/>
            <person name="Rokni-Zadeh H."/>
            <person name="van Noort V."/>
            <person name="Lavigne R."/>
            <person name="De Mot R."/>
        </authorList>
    </citation>
    <scope>NUCLEOTIDE SEQUENCE [LARGE SCALE GENOMIC DNA]</scope>
    <source>
        <strain evidence="3 4">RW8P3</strain>
    </source>
</reference>
<feature type="domain" description="Barstar (barnase inhibitor)" evidence="2">
    <location>
        <begin position="6"/>
        <end position="89"/>
    </location>
</feature>
<dbReference type="Pfam" id="PF01337">
    <property type="entry name" value="Barstar"/>
    <property type="match status" value="1"/>
</dbReference>
<dbReference type="RefSeq" id="WP_186685574.1">
    <property type="nucleotide sequence ID" value="NZ_CP077093.1"/>
</dbReference>
<comment type="similarity">
    <text evidence="1">Belongs to the barstar family.</text>
</comment>
<evidence type="ECO:0000256" key="1">
    <source>
        <dbReference type="ARBA" id="ARBA00006845"/>
    </source>
</evidence>
<reference evidence="3 4" key="2">
    <citation type="journal article" date="2021" name="Microorganisms">
        <title>The Ever-Expanding Pseudomonas Genus: Description of 43 New Species and Partition of the Pseudomonas putida Group.</title>
        <authorList>
            <person name="Girard L."/>
            <person name="Lood C."/>
            <person name="Hofte M."/>
            <person name="Vandamme P."/>
            <person name="Rokni-Zadeh H."/>
            <person name="van Noort V."/>
            <person name="Lavigne R."/>
            <person name="De Mot R."/>
        </authorList>
    </citation>
    <scope>NUCLEOTIDE SEQUENCE [LARGE SCALE GENOMIC DNA]</scope>
    <source>
        <strain evidence="3 4">RW8P3</strain>
    </source>
</reference>
<accession>A0A9E6PS15</accession>
<evidence type="ECO:0000259" key="2">
    <source>
        <dbReference type="Pfam" id="PF01337"/>
    </source>
</evidence>
<dbReference type="AlphaFoldDB" id="A0A9E6PS15"/>
<dbReference type="InterPro" id="IPR000468">
    <property type="entry name" value="Barstar"/>
</dbReference>
<dbReference type="EMBL" id="CP077093">
    <property type="protein sequence ID" value="QXI31133.1"/>
    <property type="molecule type" value="Genomic_DNA"/>
</dbReference>
<evidence type="ECO:0000313" key="4">
    <source>
        <dbReference type="Proteomes" id="UP000634530"/>
    </source>
</evidence>
<gene>
    <name evidence="3" type="ORF">HU752_014850</name>
</gene>
<keyword evidence="4" id="KW-1185">Reference proteome</keyword>
<protein>
    <submittedName>
        <fullName evidence="3">Barstar family protein</fullName>
    </submittedName>
</protein>
<dbReference type="Gene3D" id="3.30.370.10">
    <property type="entry name" value="Barstar-like"/>
    <property type="match status" value="1"/>
</dbReference>